<accession>A0ACC1IF68</accession>
<reference evidence="1" key="1">
    <citation type="submission" date="2022-07" db="EMBL/GenBank/DDBJ databases">
        <title>Phylogenomic reconstructions and comparative analyses of Kickxellomycotina fungi.</title>
        <authorList>
            <person name="Reynolds N.K."/>
            <person name="Stajich J.E."/>
            <person name="Barry K."/>
            <person name="Grigoriev I.V."/>
            <person name="Crous P."/>
            <person name="Smith M.E."/>
        </authorList>
    </citation>
    <scope>NUCLEOTIDE SEQUENCE</scope>
    <source>
        <strain evidence="1">Benny 63K</strain>
    </source>
</reference>
<protein>
    <submittedName>
        <fullName evidence="1">Leucyl aminopeptidase yscIV</fullName>
        <ecNumber evidence="1">3.3.2.6</ecNumber>
    </submittedName>
</protein>
<gene>
    <name evidence="1" type="primary">LAP2_1</name>
    <name evidence="1" type="ORF">LPJ66_008122</name>
</gene>
<sequence>MFEIDPNSQSNLDEVTTLHVHLDVAVDFGGKVLRGSAALDMQALKHTQEVILDSAHLVVKSASLVDAAGQTTALSFDMSTKHKIYGTALRMALPEPVAAGDKFRIAIEYETTSKGGAIQFLTPEQTLGKSYPYLFTQCEEIHARSMFPCQDSPSVKIAYSAEVQ</sequence>
<evidence type="ECO:0000313" key="2">
    <source>
        <dbReference type="Proteomes" id="UP001150581"/>
    </source>
</evidence>
<keyword evidence="2" id="KW-1185">Reference proteome</keyword>
<dbReference type="EMBL" id="JANBPG010001577">
    <property type="protein sequence ID" value="KAJ1889268.1"/>
    <property type="molecule type" value="Genomic_DNA"/>
</dbReference>
<organism evidence="1 2">
    <name type="scientific">Kickxella alabastrina</name>
    <dbReference type="NCBI Taxonomy" id="61397"/>
    <lineage>
        <taxon>Eukaryota</taxon>
        <taxon>Fungi</taxon>
        <taxon>Fungi incertae sedis</taxon>
        <taxon>Zoopagomycota</taxon>
        <taxon>Kickxellomycotina</taxon>
        <taxon>Kickxellomycetes</taxon>
        <taxon>Kickxellales</taxon>
        <taxon>Kickxellaceae</taxon>
        <taxon>Kickxella</taxon>
    </lineage>
</organism>
<name>A0ACC1IF68_9FUNG</name>
<keyword evidence="1" id="KW-0378">Hydrolase</keyword>
<evidence type="ECO:0000313" key="1">
    <source>
        <dbReference type="EMBL" id="KAJ1889268.1"/>
    </source>
</evidence>
<keyword evidence="1" id="KW-0645">Protease</keyword>
<dbReference type="Proteomes" id="UP001150581">
    <property type="component" value="Unassembled WGS sequence"/>
</dbReference>
<dbReference type="EC" id="3.3.2.6" evidence="1"/>
<proteinExistence type="predicted"/>
<feature type="non-terminal residue" evidence="1">
    <location>
        <position position="164"/>
    </location>
</feature>
<comment type="caution">
    <text evidence="1">The sequence shown here is derived from an EMBL/GenBank/DDBJ whole genome shotgun (WGS) entry which is preliminary data.</text>
</comment>
<keyword evidence="1" id="KW-0031">Aminopeptidase</keyword>